<evidence type="ECO:0000313" key="2">
    <source>
        <dbReference type="Proteomes" id="UP000195514"/>
    </source>
</evidence>
<dbReference type="AlphaFoldDB" id="A0A1Y6K3E6"/>
<protein>
    <submittedName>
        <fullName evidence="1">Uncharacterized protein</fullName>
    </submittedName>
</protein>
<proteinExistence type="predicted"/>
<name>A0A1Y6K3E6_9CHLR</name>
<dbReference type="KEGG" id="abat:CFX1CAM_0053"/>
<dbReference type="EMBL" id="LT859958">
    <property type="protein sequence ID" value="SMX53119.1"/>
    <property type="molecule type" value="Genomic_DNA"/>
</dbReference>
<organism evidence="1 2">
    <name type="scientific">Candidatus Brevifilum fermentans</name>
    <dbReference type="NCBI Taxonomy" id="1986204"/>
    <lineage>
        <taxon>Bacteria</taxon>
        <taxon>Bacillati</taxon>
        <taxon>Chloroflexota</taxon>
        <taxon>Anaerolineae</taxon>
        <taxon>Anaerolineales</taxon>
        <taxon>Anaerolineaceae</taxon>
        <taxon>Candidatus Brevifilum</taxon>
    </lineage>
</organism>
<keyword evidence="2" id="KW-1185">Reference proteome</keyword>
<dbReference type="Gene3D" id="1.10.287.1080">
    <property type="entry name" value="MazG-like"/>
    <property type="match status" value="1"/>
</dbReference>
<reference evidence="2" key="1">
    <citation type="submission" date="2017-05" db="EMBL/GenBank/DDBJ databases">
        <authorList>
            <person name="Kirkegaard R."/>
            <person name="Mcilroy J S."/>
        </authorList>
    </citation>
    <scope>NUCLEOTIDE SEQUENCE [LARGE SCALE GENOMIC DNA]</scope>
</reference>
<dbReference type="Proteomes" id="UP000195514">
    <property type="component" value="Chromosome I"/>
</dbReference>
<sequence length="133" mass="15121">MDIQTIKNYYTARGLQWPCAKDALWFFLSEVGELAEAYLAHHAEELTAEEIEMLKTFSAEGFHADEIVSRVQGWIRNNDRVKKEDISKEVADCEMMLSVFMYSQTQSTPDEALLKKMKEKLGGNADVLAGEQP</sequence>
<gene>
    <name evidence="1" type="ORF">CFX1CAM_0053</name>
</gene>
<accession>A0A1Y6K3E6</accession>
<dbReference type="RefSeq" id="WP_087861076.1">
    <property type="nucleotide sequence ID" value="NZ_LT859958.1"/>
</dbReference>
<evidence type="ECO:0000313" key="1">
    <source>
        <dbReference type="EMBL" id="SMX53119.1"/>
    </source>
</evidence>